<dbReference type="EMBL" id="JASSZA010000005">
    <property type="protein sequence ID" value="KAK2109496.1"/>
    <property type="molecule type" value="Genomic_DNA"/>
</dbReference>
<feature type="region of interest" description="Disordered" evidence="1">
    <location>
        <begin position="17"/>
        <end position="59"/>
    </location>
</feature>
<protein>
    <recommendedName>
        <fullName evidence="4">MHC class I antigen</fullName>
    </recommendedName>
</protein>
<name>A0ABQ9VJD8_SAGOE</name>
<evidence type="ECO:0000313" key="3">
    <source>
        <dbReference type="Proteomes" id="UP001266305"/>
    </source>
</evidence>
<proteinExistence type="predicted"/>
<dbReference type="Proteomes" id="UP001266305">
    <property type="component" value="Unassembled WGS sequence"/>
</dbReference>
<reference evidence="2 3" key="1">
    <citation type="submission" date="2023-05" db="EMBL/GenBank/DDBJ databases">
        <title>B98-5 Cell Line De Novo Hybrid Assembly: An Optical Mapping Approach.</title>
        <authorList>
            <person name="Kananen K."/>
            <person name="Auerbach J.A."/>
            <person name="Kautto E."/>
            <person name="Blachly J.S."/>
        </authorList>
    </citation>
    <scope>NUCLEOTIDE SEQUENCE [LARGE SCALE GENOMIC DNA]</scope>
    <source>
        <strain evidence="2">B95-8</strain>
        <tissue evidence="2">Cell line</tissue>
    </source>
</reference>
<feature type="non-terminal residue" evidence="2">
    <location>
        <position position="59"/>
    </location>
</feature>
<accession>A0ABQ9VJD8</accession>
<gene>
    <name evidence="2" type="ORF">P7K49_009242</name>
</gene>
<organism evidence="2 3">
    <name type="scientific">Saguinus oedipus</name>
    <name type="common">Cotton-top tamarin</name>
    <name type="synonym">Oedipomidas oedipus</name>
    <dbReference type="NCBI Taxonomy" id="9490"/>
    <lineage>
        <taxon>Eukaryota</taxon>
        <taxon>Metazoa</taxon>
        <taxon>Chordata</taxon>
        <taxon>Craniata</taxon>
        <taxon>Vertebrata</taxon>
        <taxon>Euteleostomi</taxon>
        <taxon>Mammalia</taxon>
        <taxon>Eutheria</taxon>
        <taxon>Euarchontoglires</taxon>
        <taxon>Primates</taxon>
        <taxon>Haplorrhini</taxon>
        <taxon>Platyrrhini</taxon>
        <taxon>Cebidae</taxon>
        <taxon>Callitrichinae</taxon>
        <taxon>Saguinus</taxon>
    </lineage>
</organism>
<evidence type="ECO:0000313" key="2">
    <source>
        <dbReference type="EMBL" id="KAK2109496.1"/>
    </source>
</evidence>
<feature type="non-terminal residue" evidence="2">
    <location>
        <position position="1"/>
    </location>
</feature>
<evidence type="ECO:0000256" key="1">
    <source>
        <dbReference type="SAM" id="MobiDB-lite"/>
    </source>
</evidence>
<keyword evidence="3" id="KW-1185">Reference proteome</keyword>
<sequence>GHPTPSATVALSRMELWEGAPARAPRRHQGTEASGAPPASWSQGWGAAHRPGSSPSIRG</sequence>
<evidence type="ECO:0008006" key="4">
    <source>
        <dbReference type="Google" id="ProtNLM"/>
    </source>
</evidence>
<comment type="caution">
    <text evidence="2">The sequence shown here is derived from an EMBL/GenBank/DDBJ whole genome shotgun (WGS) entry which is preliminary data.</text>
</comment>